<organism evidence="13 14">
    <name type="scientific">Cryoendolithus antarcticus</name>
    <dbReference type="NCBI Taxonomy" id="1507870"/>
    <lineage>
        <taxon>Eukaryota</taxon>
        <taxon>Fungi</taxon>
        <taxon>Dikarya</taxon>
        <taxon>Ascomycota</taxon>
        <taxon>Pezizomycotina</taxon>
        <taxon>Dothideomycetes</taxon>
        <taxon>Dothideomycetidae</taxon>
        <taxon>Cladosporiales</taxon>
        <taxon>Cladosporiaceae</taxon>
        <taxon>Cryoendolithus</taxon>
    </lineage>
</organism>
<name>A0A1V8SD20_9PEZI</name>
<keyword evidence="7 10" id="KW-0067">ATP-binding</keyword>
<dbReference type="InterPro" id="IPR017441">
    <property type="entry name" value="Protein_kinase_ATP_BS"/>
</dbReference>
<evidence type="ECO:0000256" key="2">
    <source>
        <dbReference type="ARBA" id="ARBA00012513"/>
    </source>
</evidence>
<evidence type="ECO:0000256" key="5">
    <source>
        <dbReference type="ARBA" id="ARBA00022741"/>
    </source>
</evidence>
<evidence type="ECO:0000256" key="7">
    <source>
        <dbReference type="ARBA" id="ARBA00022840"/>
    </source>
</evidence>
<gene>
    <name evidence="13" type="ORF">B0A48_16856</name>
</gene>
<dbReference type="Proteomes" id="UP000192596">
    <property type="component" value="Unassembled WGS sequence"/>
</dbReference>
<dbReference type="InterPro" id="IPR050660">
    <property type="entry name" value="NEK_Ser/Thr_kinase"/>
</dbReference>
<keyword evidence="14" id="KW-1185">Reference proteome</keyword>
<comment type="catalytic activity">
    <reaction evidence="8">
        <text>L-threonyl-[protein] + ATP = O-phospho-L-threonyl-[protein] + ADP + H(+)</text>
        <dbReference type="Rhea" id="RHEA:46608"/>
        <dbReference type="Rhea" id="RHEA-COMP:11060"/>
        <dbReference type="Rhea" id="RHEA-COMP:11605"/>
        <dbReference type="ChEBI" id="CHEBI:15378"/>
        <dbReference type="ChEBI" id="CHEBI:30013"/>
        <dbReference type="ChEBI" id="CHEBI:30616"/>
        <dbReference type="ChEBI" id="CHEBI:61977"/>
        <dbReference type="ChEBI" id="CHEBI:456216"/>
        <dbReference type="EC" id="2.7.11.1"/>
    </reaction>
</comment>
<evidence type="ECO:0000256" key="6">
    <source>
        <dbReference type="ARBA" id="ARBA00022777"/>
    </source>
</evidence>
<dbReference type="EC" id="2.7.11.1" evidence="2"/>
<dbReference type="SUPFAM" id="SSF56112">
    <property type="entry name" value="Protein kinase-like (PK-like)"/>
    <property type="match status" value="1"/>
</dbReference>
<accession>A0A1V8SD20</accession>
<dbReference type="AlphaFoldDB" id="A0A1V8SD20"/>
<dbReference type="PROSITE" id="PS00107">
    <property type="entry name" value="PROTEIN_KINASE_ATP"/>
    <property type="match status" value="1"/>
</dbReference>
<feature type="domain" description="Protein kinase" evidence="12">
    <location>
        <begin position="27"/>
        <end position="348"/>
    </location>
</feature>
<dbReference type="PANTHER" id="PTHR43671:SF98">
    <property type="entry name" value="SERINE_THREONINE-PROTEIN KINASE NEK11"/>
    <property type="match status" value="1"/>
</dbReference>
<dbReference type="InterPro" id="IPR000719">
    <property type="entry name" value="Prot_kinase_dom"/>
</dbReference>
<evidence type="ECO:0000256" key="4">
    <source>
        <dbReference type="ARBA" id="ARBA00022679"/>
    </source>
</evidence>
<dbReference type="GO" id="GO:0005634">
    <property type="term" value="C:nucleus"/>
    <property type="evidence" value="ECO:0007669"/>
    <property type="project" value="TreeGrafter"/>
</dbReference>
<dbReference type="CDD" id="cd00180">
    <property type="entry name" value="PKc"/>
    <property type="match status" value="1"/>
</dbReference>
<dbReference type="Gene3D" id="3.30.200.20">
    <property type="entry name" value="Phosphorylase Kinase, domain 1"/>
    <property type="match status" value="1"/>
</dbReference>
<dbReference type="InterPro" id="IPR011009">
    <property type="entry name" value="Kinase-like_dom_sf"/>
</dbReference>
<dbReference type="PROSITE" id="PS50011">
    <property type="entry name" value="PROTEIN_KINASE_DOM"/>
    <property type="match status" value="1"/>
</dbReference>
<proteinExistence type="inferred from homology"/>
<dbReference type="InterPro" id="IPR008271">
    <property type="entry name" value="Ser/Thr_kinase_AS"/>
</dbReference>
<dbReference type="Pfam" id="PF00069">
    <property type="entry name" value="Pkinase"/>
    <property type="match status" value="1"/>
</dbReference>
<evidence type="ECO:0000313" key="13">
    <source>
        <dbReference type="EMBL" id="OQN97052.1"/>
    </source>
</evidence>
<keyword evidence="6" id="KW-0418">Kinase</keyword>
<dbReference type="PROSITE" id="PS00108">
    <property type="entry name" value="PROTEIN_KINASE_ST"/>
    <property type="match status" value="1"/>
</dbReference>
<feature type="binding site" evidence="10">
    <location>
        <position position="60"/>
    </location>
    <ligand>
        <name>ATP</name>
        <dbReference type="ChEBI" id="CHEBI:30616"/>
    </ligand>
</feature>
<evidence type="ECO:0000256" key="10">
    <source>
        <dbReference type="PROSITE-ProRule" id="PRU10141"/>
    </source>
</evidence>
<protein>
    <recommendedName>
        <fullName evidence="2">non-specific serine/threonine protein kinase</fullName>
        <ecNumber evidence="2">2.7.11.1</ecNumber>
    </recommendedName>
</protein>
<evidence type="ECO:0000256" key="8">
    <source>
        <dbReference type="ARBA" id="ARBA00047899"/>
    </source>
</evidence>
<sequence>MAPLTAAQIAAHYISLHNDVITHSNKWQGSAMLGNGSFGVVAAFVRVNAHDSIRERVAIKDTKLSPAEFAAEKAWTGHPVPAGGQPILWEVGAMRALGDTDCQNLVKLLGWNVFPGRHFYRLEMEYCPHGDLFHGPWRHYRNAGEPIPEPAVWAVLWGLVAACVVLEQGDEHEPVDGWEPVVHRDFKLDNVFLGDFLDPVDDPDTPFPTYPVPKLGDFGFALQLDDADTAIRDPTTSGTPAYAAPEQMQGQNRWLLTTKTNVFGIGIVVLALMTRKQGDAPMSLAAWRKRGVQIPASAKVYSAELRNIVKRCLYKTALKRPSVLELRTLIEEHCCGPDDKASGLHHVFPSQRVRHRTGNFELLGLPADAYAIGAQFVQQ</sequence>
<evidence type="ECO:0000313" key="14">
    <source>
        <dbReference type="Proteomes" id="UP000192596"/>
    </source>
</evidence>
<dbReference type="OrthoDB" id="310217at2759"/>
<evidence type="ECO:0000259" key="12">
    <source>
        <dbReference type="PROSITE" id="PS50011"/>
    </source>
</evidence>
<evidence type="ECO:0000256" key="3">
    <source>
        <dbReference type="ARBA" id="ARBA00022527"/>
    </source>
</evidence>
<dbReference type="Gene3D" id="1.10.510.10">
    <property type="entry name" value="Transferase(Phosphotransferase) domain 1"/>
    <property type="match status" value="1"/>
</dbReference>
<dbReference type="PANTHER" id="PTHR43671">
    <property type="entry name" value="SERINE/THREONINE-PROTEIN KINASE NEK"/>
    <property type="match status" value="1"/>
</dbReference>
<evidence type="ECO:0000256" key="11">
    <source>
        <dbReference type="RuleBase" id="RU000304"/>
    </source>
</evidence>
<keyword evidence="4" id="KW-0808">Transferase</keyword>
<dbReference type="GO" id="GO:0004674">
    <property type="term" value="F:protein serine/threonine kinase activity"/>
    <property type="evidence" value="ECO:0007669"/>
    <property type="project" value="UniProtKB-KW"/>
</dbReference>
<reference evidence="14" key="1">
    <citation type="submission" date="2017-03" db="EMBL/GenBank/DDBJ databases">
        <title>Genomes of endolithic fungi from Antarctica.</title>
        <authorList>
            <person name="Coleine C."/>
            <person name="Masonjones S."/>
            <person name="Stajich J.E."/>
        </authorList>
    </citation>
    <scope>NUCLEOTIDE SEQUENCE [LARGE SCALE GENOMIC DNA]</scope>
    <source>
        <strain evidence="14">CCFEE 5527</strain>
    </source>
</reference>
<evidence type="ECO:0000256" key="9">
    <source>
        <dbReference type="ARBA" id="ARBA00048679"/>
    </source>
</evidence>
<comment type="catalytic activity">
    <reaction evidence="9">
        <text>L-seryl-[protein] + ATP = O-phospho-L-seryl-[protein] + ADP + H(+)</text>
        <dbReference type="Rhea" id="RHEA:17989"/>
        <dbReference type="Rhea" id="RHEA-COMP:9863"/>
        <dbReference type="Rhea" id="RHEA-COMP:11604"/>
        <dbReference type="ChEBI" id="CHEBI:15378"/>
        <dbReference type="ChEBI" id="CHEBI:29999"/>
        <dbReference type="ChEBI" id="CHEBI:30616"/>
        <dbReference type="ChEBI" id="CHEBI:83421"/>
        <dbReference type="ChEBI" id="CHEBI:456216"/>
        <dbReference type="EC" id="2.7.11.1"/>
    </reaction>
</comment>
<dbReference type="InParanoid" id="A0A1V8SD20"/>
<dbReference type="EMBL" id="NAJO01000058">
    <property type="protein sequence ID" value="OQN97052.1"/>
    <property type="molecule type" value="Genomic_DNA"/>
</dbReference>
<keyword evidence="3 11" id="KW-0723">Serine/threonine-protein kinase</keyword>
<evidence type="ECO:0000256" key="1">
    <source>
        <dbReference type="ARBA" id="ARBA00010886"/>
    </source>
</evidence>
<comment type="caution">
    <text evidence="13">The sequence shown here is derived from an EMBL/GenBank/DDBJ whole genome shotgun (WGS) entry which is preliminary data.</text>
</comment>
<comment type="similarity">
    <text evidence="1">Belongs to the protein kinase superfamily. NEK Ser/Thr protein kinase family. NIMA subfamily.</text>
</comment>
<dbReference type="STRING" id="1507870.A0A1V8SD20"/>
<keyword evidence="5 10" id="KW-0547">Nucleotide-binding</keyword>
<dbReference type="GO" id="GO:0005524">
    <property type="term" value="F:ATP binding"/>
    <property type="evidence" value="ECO:0007669"/>
    <property type="project" value="UniProtKB-UniRule"/>
</dbReference>